<dbReference type="OrthoDB" id="5324651at2759"/>
<reference evidence="3 4" key="1">
    <citation type="journal article" date="2018" name="PLoS Pathog.">
        <title>Evolution of structural diversity of trichothecenes, a family of toxins produced by plant pathogenic and entomopathogenic fungi.</title>
        <authorList>
            <person name="Proctor R.H."/>
            <person name="McCormick S.P."/>
            <person name="Kim H.S."/>
            <person name="Cardoza R.E."/>
            <person name="Stanley A.M."/>
            <person name="Lindo L."/>
            <person name="Kelly A."/>
            <person name="Brown D.W."/>
            <person name="Lee T."/>
            <person name="Vaughan M.M."/>
            <person name="Alexander N.J."/>
            <person name="Busman M."/>
            <person name="Gutierrez S."/>
        </authorList>
    </citation>
    <scope>NUCLEOTIDE SEQUENCE [LARGE SCALE GENOMIC DNA]</scope>
    <source>
        <strain evidence="3 4">NRRL 20695</strain>
    </source>
</reference>
<name>A0A395SZW5_9HYPO</name>
<feature type="transmembrane region" description="Helical" evidence="2">
    <location>
        <begin position="370"/>
        <end position="387"/>
    </location>
</feature>
<dbReference type="EMBL" id="PXOG01000080">
    <property type="protein sequence ID" value="RGP78034.1"/>
    <property type="molecule type" value="Genomic_DNA"/>
</dbReference>
<sequence>MALSKDQEREIYVAYKTIFSSKLPRQQWKRVQERVQATRNQRIPQSIILKYGYRVTCECLFTLLKDKVFESRDIAKARFPEAKPSPSTPVKTTEPAKVEQGKVAESPVSHQNNKDKTEKVEQGKVAELPVSPQNNGDKYAQMQDDPPFTTQHLVLKRMQIILEHVCFDFAKTHARDILSNMQCDCPEAGELHIWMRELGKRSKHLQLCADSRGIKVSVDHLLGSVTQIRHLAVHRQPIGSNSLELLASNAVVLCTILGGRNADSLSALQTIRDSIKTQLSTLSGLKHDIDSRLGSTIGDIATLRAELDVLEQKNIREAHDKFESHRSTAWNKVERLLPDREMEPYLLTLPKESSTGGVCVTRIFRSNARLFLYQIFRFVLHIAKYLIQGISGFFHHAGVPDVALQSLRALILLLVLAFPPVLLCSLVQISSRT</sequence>
<dbReference type="STRING" id="694270.A0A395SZW5"/>
<proteinExistence type="predicted"/>
<accession>A0A395SZW5</accession>
<keyword evidence="2" id="KW-1133">Transmembrane helix</keyword>
<gene>
    <name evidence="3" type="ORF">FLONG3_3869</name>
</gene>
<keyword evidence="4" id="KW-1185">Reference proteome</keyword>
<protein>
    <submittedName>
        <fullName evidence="3">Ubiquinol-cytochrome-c reductase cytochrome c1</fullName>
    </submittedName>
</protein>
<feature type="region of interest" description="Disordered" evidence="1">
    <location>
        <begin position="80"/>
        <end position="136"/>
    </location>
</feature>
<keyword evidence="2" id="KW-0472">Membrane</keyword>
<evidence type="ECO:0000313" key="4">
    <source>
        <dbReference type="Proteomes" id="UP000266234"/>
    </source>
</evidence>
<feature type="compositionally biased region" description="Basic and acidic residues" evidence="1">
    <location>
        <begin position="112"/>
        <end position="124"/>
    </location>
</feature>
<evidence type="ECO:0000256" key="1">
    <source>
        <dbReference type="SAM" id="MobiDB-lite"/>
    </source>
</evidence>
<organism evidence="3 4">
    <name type="scientific">Fusarium longipes</name>
    <dbReference type="NCBI Taxonomy" id="694270"/>
    <lineage>
        <taxon>Eukaryota</taxon>
        <taxon>Fungi</taxon>
        <taxon>Dikarya</taxon>
        <taxon>Ascomycota</taxon>
        <taxon>Pezizomycotina</taxon>
        <taxon>Sordariomycetes</taxon>
        <taxon>Hypocreomycetidae</taxon>
        <taxon>Hypocreales</taxon>
        <taxon>Nectriaceae</taxon>
        <taxon>Fusarium</taxon>
    </lineage>
</organism>
<keyword evidence="2" id="KW-0812">Transmembrane</keyword>
<feature type="transmembrane region" description="Helical" evidence="2">
    <location>
        <begin position="407"/>
        <end position="427"/>
    </location>
</feature>
<dbReference type="AlphaFoldDB" id="A0A395SZW5"/>
<evidence type="ECO:0000256" key="2">
    <source>
        <dbReference type="SAM" id="Phobius"/>
    </source>
</evidence>
<evidence type="ECO:0000313" key="3">
    <source>
        <dbReference type="EMBL" id="RGP78034.1"/>
    </source>
</evidence>
<comment type="caution">
    <text evidence="3">The sequence shown here is derived from an EMBL/GenBank/DDBJ whole genome shotgun (WGS) entry which is preliminary data.</text>
</comment>
<dbReference type="Proteomes" id="UP000266234">
    <property type="component" value="Unassembled WGS sequence"/>
</dbReference>